<dbReference type="Pfam" id="PF01435">
    <property type="entry name" value="Peptidase_M48"/>
    <property type="match status" value="1"/>
</dbReference>
<keyword evidence="2" id="KW-0479">Metal-binding</keyword>
<gene>
    <name evidence="8" type="ORF">SAMN02982985_04514</name>
</gene>
<dbReference type="InterPro" id="IPR001915">
    <property type="entry name" value="Peptidase_M48"/>
</dbReference>
<dbReference type="GO" id="GO:0046872">
    <property type="term" value="F:metal ion binding"/>
    <property type="evidence" value="ECO:0007669"/>
    <property type="project" value="UniProtKB-KW"/>
</dbReference>
<evidence type="ECO:0000256" key="5">
    <source>
        <dbReference type="ARBA" id="ARBA00023049"/>
    </source>
</evidence>
<dbReference type="GO" id="GO:0051603">
    <property type="term" value="P:proteolysis involved in protein catabolic process"/>
    <property type="evidence" value="ECO:0007669"/>
    <property type="project" value="TreeGrafter"/>
</dbReference>
<keyword evidence="1 6" id="KW-0645">Protease</keyword>
<evidence type="ECO:0000256" key="3">
    <source>
        <dbReference type="ARBA" id="ARBA00022801"/>
    </source>
</evidence>
<evidence type="ECO:0000256" key="4">
    <source>
        <dbReference type="ARBA" id="ARBA00022833"/>
    </source>
</evidence>
<name>A0A1I4RVI4_9BURK</name>
<evidence type="ECO:0000313" key="9">
    <source>
        <dbReference type="Proteomes" id="UP000199470"/>
    </source>
</evidence>
<organism evidence="8 9">
    <name type="scientific">Rugamonas rubra</name>
    <dbReference type="NCBI Taxonomy" id="758825"/>
    <lineage>
        <taxon>Bacteria</taxon>
        <taxon>Pseudomonadati</taxon>
        <taxon>Pseudomonadota</taxon>
        <taxon>Betaproteobacteria</taxon>
        <taxon>Burkholderiales</taxon>
        <taxon>Oxalobacteraceae</taxon>
        <taxon>Telluria group</taxon>
        <taxon>Rugamonas</taxon>
    </lineage>
</organism>
<keyword evidence="4 6" id="KW-0862">Zinc</keyword>
<keyword evidence="9" id="KW-1185">Reference proteome</keyword>
<dbReference type="GO" id="GO:0004222">
    <property type="term" value="F:metalloendopeptidase activity"/>
    <property type="evidence" value="ECO:0007669"/>
    <property type="project" value="InterPro"/>
</dbReference>
<evidence type="ECO:0000313" key="8">
    <source>
        <dbReference type="EMBL" id="SFM56201.1"/>
    </source>
</evidence>
<dbReference type="STRING" id="758825.SAMN02982985_04514"/>
<evidence type="ECO:0000256" key="1">
    <source>
        <dbReference type="ARBA" id="ARBA00022670"/>
    </source>
</evidence>
<dbReference type="OrthoDB" id="8754530at2"/>
<evidence type="ECO:0000256" key="6">
    <source>
        <dbReference type="RuleBase" id="RU003983"/>
    </source>
</evidence>
<protein>
    <submittedName>
        <fullName evidence="8">Peptidase family M48</fullName>
    </submittedName>
</protein>
<dbReference type="InterPro" id="IPR051156">
    <property type="entry name" value="Mito/Outer_Membr_Metalloprot"/>
</dbReference>
<sequence length="260" mass="27635">MKRSALAVVGLSMLCRVGSAQVPESGRWQELSFGAAEVAERMEDRYLDQVVDLAAGGRLDDDRVLLARLQRIGAGLVRAAAALKPETAVWRWEFHTTSDAGVDAQCMAGGKILVGSAFVRKLALDDGELATLLAHEVAHAVAEHDRETLSEALYFNRQPKPPLEVLMERLATDLSLQIRLSALSNLQESEADQLGMVLAHRAGWPAAAMVGFYRKLAADDAASMLSGGHPAPASRLSMAKGMALLFGAPLGGAAVAQAQP</sequence>
<dbReference type="AlphaFoldDB" id="A0A1I4RVI4"/>
<evidence type="ECO:0000256" key="2">
    <source>
        <dbReference type="ARBA" id="ARBA00022723"/>
    </source>
</evidence>
<dbReference type="EMBL" id="FOTW01000023">
    <property type="protein sequence ID" value="SFM56201.1"/>
    <property type="molecule type" value="Genomic_DNA"/>
</dbReference>
<keyword evidence="5 6" id="KW-0482">Metalloprotease</keyword>
<dbReference type="PANTHER" id="PTHR22726">
    <property type="entry name" value="METALLOENDOPEPTIDASE OMA1"/>
    <property type="match status" value="1"/>
</dbReference>
<dbReference type="PANTHER" id="PTHR22726:SF1">
    <property type="entry name" value="METALLOENDOPEPTIDASE OMA1, MITOCHONDRIAL"/>
    <property type="match status" value="1"/>
</dbReference>
<keyword evidence="3 6" id="KW-0378">Hydrolase</keyword>
<dbReference type="RefSeq" id="WP_093389964.1">
    <property type="nucleotide sequence ID" value="NZ_FOTW01000023.1"/>
</dbReference>
<proteinExistence type="inferred from homology"/>
<dbReference type="GO" id="GO:0016020">
    <property type="term" value="C:membrane"/>
    <property type="evidence" value="ECO:0007669"/>
    <property type="project" value="TreeGrafter"/>
</dbReference>
<comment type="cofactor">
    <cofactor evidence="6">
        <name>Zn(2+)</name>
        <dbReference type="ChEBI" id="CHEBI:29105"/>
    </cofactor>
    <text evidence="6">Binds 1 zinc ion per subunit.</text>
</comment>
<reference evidence="8 9" key="1">
    <citation type="submission" date="2016-10" db="EMBL/GenBank/DDBJ databases">
        <authorList>
            <person name="de Groot N.N."/>
        </authorList>
    </citation>
    <scope>NUCLEOTIDE SEQUENCE [LARGE SCALE GENOMIC DNA]</scope>
    <source>
        <strain evidence="8 9">ATCC 43154</strain>
    </source>
</reference>
<accession>A0A1I4RVI4</accession>
<comment type="similarity">
    <text evidence="6">Belongs to the peptidase M48 family.</text>
</comment>
<evidence type="ECO:0000259" key="7">
    <source>
        <dbReference type="Pfam" id="PF01435"/>
    </source>
</evidence>
<dbReference type="Proteomes" id="UP000199470">
    <property type="component" value="Unassembled WGS sequence"/>
</dbReference>
<feature type="domain" description="Peptidase M48" evidence="7">
    <location>
        <begin position="67"/>
        <end position="241"/>
    </location>
</feature>